<comment type="caution">
    <text evidence="4">The sequence shown here is derived from an EMBL/GenBank/DDBJ whole genome shotgun (WGS) entry which is preliminary data.</text>
</comment>
<keyword evidence="2 3" id="KW-0732">Signal</keyword>
<dbReference type="AlphaFoldDB" id="A0AAW1VPD1"/>
<dbReference type="Proteomes" id="UP001457282">
    <property type="component" value="Unassembled WGS sequence"/>
</dbReference>
<accession>A0AAW1VPD1</accession>
<evidence type="ECO:0000256" key="3">
    <source>
        <dbReference type="SAM" id="SignalP"/>
    </source>
</evidence>
<dbReference type="InterPro" id="IPR006969">
    <property type="entry name" value="Stig-like"/>
</dbReference>
<keyword evidence="5" id="KW-1185">Reference proteome</keyword>
<dbReference type="EMBL" id="JBEDUW010000032">
    <property type="protein sequence ID" value="KAK9907189.1"/>
    <property type="molecule type" value="Genomic_DNA"/>
</dbReference>
<reference evidence="4 5" key="1">
    <citation type="journal article" date="2023" name="G3 (Bethesda)">
        <title>A chromosome-length genome assembly and annotation of blackberry (Rubus argutus, cv. 'Hillquist').</title>
        <authorList>
            <person name="Bruna T."/>
            <person name="Aryal R."/>
            <person name="Dudchenko O."/>
            <person name="Sargent D.J."/>
            <person name="Mead D."/>
            <person name="Buti M."/>
            <person name="Cavallini A."/>
            <person name="Hytonen T."/>
            <person name="Andres J."/>
            <person name="Pham M."/>
            <person name="Weisz D."/>
            <person name="Mascagni F."/>
            <person name="Usai G."/>
            <person name="Natali L."/>
            <person name="Bassil N."/>
            <person name="Fernandez G.E."/>
            <person name="Lomsadze A."/>
            <person name="Armour M."/>
            <person name="Olukolu B."/>
            <person name="Poorten T."/>
            <person name="Britton C."/>
            <person name="Davik J."/>
            <person name="Ashrafi H."/>
            <person name="Aiden E.L."/>
            <person name="Borodovsky M."/>
            <person name="Worthington M."/>
        </authorList>
    </citation>
    <scope>NUCLEOTIDE SEQUENCE [LARGE SCALE GENOMIC DNA]</scope>
    <source>
        <strain evidence="4">PI 553951</strain>
    </source>
</reference>
<protein>
    <submittedName>
        <fullName evidence="4">Uncharacterized protein</fullName>
    </submittedName>
</protein>
<evidence type="ECO:0000313" key="5">
    <source>
        <dbReference type="Proteomes" id="UP001457282"/>
    </source>
</evidence>
<evidence type="ECO:0000256" key="2">
    <source>
        <dbReference type="ARBA" id="ARBA00022729"/>
    </source>
</evidence>
<dbReference type="PANTHER" id="PTHR33227">
    <property type="entry name" value="STIGMA-SPECIFIC STIG1-LIKE PROTEIN 3"/>
    <property type="match status" value="1"/>
</dbReference>
<evidence type="ECO:0000313" key="4">
    <source>
        <dbReference type="EMBL" id="KAK9907189.1"/>
    </source>
</evidence>
<sequence>MANFLKLTTIILSLMSSALLLASQYPMASSSELEGEDDEEYVLDTQIPNFRSRSRFLASIIKKGAHCDPVKYNICNGISANNGTSILHCCKTHCRNTLGDRNNCGKCGHKCKLGQLCCHGSCTYVAYNANHCGKCARKCSSGVKCEYGSCGYA</sequence>
<dbReference type="Pfam" id="PF04885">
    <property type="entry name" value="Stig1"/>
    <property type="match status" value="1"/>
</dbReference>
<proteinExistence type="inferred from homology"/>
<comment type="similarity">
    <text evidence="1">Belongs to the STIG1 family.</text>
</comment>
<organism evidence="4 5">
    <name type="scientific">Rubus argutus</name>
    <name type="common">Southern blackberry</name>
    <dbReference type="NCBI Taxonomy" id="59490"/>
    <lineage>
        <taxon>Eukaryota</taxon>
        <taxon>Viridiplantae</taxon>
        <taxon>Streptophyta</taxon>
        <taxon>Embryophyta</taxon>
        <taxon>Tracheophyta</taxon>
        <taxon>Spermatophyta</taxon>
        <taxon>Magnoliopsida</taxon>
        <taxon>eudicotyledons</taxon>
        <taxon>Gunneridae</taxon>
        <taxon>Pentapetalae</taxon>
        <taxon>rosids</taxon>
        <taxon>fabids</taxon>
        <taxon>Rosales</taxon>
        <taxon>Rosaceae</taxon>
        <taxon>Rosoideae</taxon>
        <taxon>Rosoideae incertae sedis</taxon>
        <taxon>Rubus</taxon>
    </lineage>
</organism>
<feature type="signal peptide" evidence="3">
    <location>
        <begin position="1"/>
        <end position="30"/>
    </location>
</feature>
<gene>
    <name evidence="4" type="ORF">M0R45_002192</name>
</gene>
<feature type="chain" id="PRO_5043654485" evidence="3">
    <location>
        <begin position="31"/>
        <end position="153"/>
    </location>
</feature>
<dbReference type="PANTHER" id="PTHR33227:SF6">
    <property type="entry name" value="PROTEIN GRIM REAPER"/>
    <property type="match status" value="1"/>
</dbReference>
<name>A0AAW1VPD1_RUBAR</name>
<evidence type="ECO:0000256" key="1">
    <source>
        <dbReference type="ARBA" id="ARBA00006010"/>
    </source>
</evidence>